<evidence type="ECO:0000256" key="1">
    <source>
        <dbReference type="SAM" id="SignalP"/>
    </source>
</evidence>
<organism evidence="2 3">
    <name type="scientific">Yeosuana aromativorans</name>
    <dbReference type="NCBI Taxonomy" id="288019"/>
    <lineage>
        <taxon>Bacteria</taxon>
        <taxon>Pseudomonadati</taxon>
        <taxon>Bacteroidota</taxon>
        <taxon>Flavobacteriia</taxon>
        <taxon>Flavobacteriales</taxon>
        <taxon>Flavobacteriaceae</taxon>
        <taxon>Yeosuana</taxon>
    </lineage>
</organism>
<evidence type="ECO:0000313" key="2">
    <source>
        <dbReference type="EMBL" id="GGK29412.1"/>
    </source>
</evidence>
<feature type="signal peptide" evidence="1">
    <location>
        <begin position="1"/>
        <end position="18"/>
    </location>
</feature>
<evidence type="ECO:0008006" key="4">
    <source>
        <dbReference type="Google" id="ProtNLM"/>
    </source>
</evidence>
<evidence type="ECO:0000313" key="3">
    <source>
        <dbReference type="Proteomes" id="UP000612329"/>
    </source>
</evidence>
<reference evidence="2" key="2">
    <citation type="submission" date="2020-09" db="EMBL/GenBank/DDBJ databases">
        <authorList>
            <person name="Sun Q."/>
            <person name="Ohkuma M."/>
        </authorList>
    </citation>
    <scope>NUCLEOTIDE SEQUENCE</scope>
    <source>
        <strain evidence="2">JCM 12862</strain>
    </source>
</reference>
<proteinExistence type="predicted"/>
<keyword evidence="1" id="KW-0732">Signal</keyword>
<dbReference type="EMBL" id="BMNR01000005">
    <property type="protein sequence ID" value="GGK29412.1"/>
    <property type="molecule type" value="Genomic_DNA"/>
</dbReference>
<dbReference type="AlphaFoldDB" id="A0A8J3BQR4"/>
<gene>
    <name evidence="2" type="ORF">GCM10007962_24560</name>
</gene>
<sequence>MKNLMLLIAIILSGNAFAQEKPKEVKQETEVKTVKTTDSDKTTEKKVKVVTRETASVELDKKDQNKTNQNRIKATKKVKKTVSVDNDNDNNYDVLSQETYYILGDEKYMFTPNKKGFDIAYDKNKDNDHLIKVGKAWSTSTNGYYILNGNMHSGIGYFDSNGNFAVEYYNKDTDQVEVKTYIKN</sequence>
<keyword evidence="3" id="KW-1185">Reference proteome</keyword>
<name>A0A8J3BQR4_9FLAO</name>
<protein>
    <recommendedName>
        <fullName evidence="4">MORN repeat protein</fullName>
    </recommendedName>
</protein>
<accession>A0A8J3BQR4</accession>
<dbReference type="RefSeq" id="WP_188653541.1">
    <property type="nucleotide sequence ID" value="NZ_BMNR01000005.1"/>
</dbReference>
<feature type="chain" id="PRO_5035324562" description="MORN repeat protein" evidence="1">
    <location>
        <begin position="19"/>
        <end position="184"/>
    </location>
</feature>
<reference evidence="2" key="1">
    <citation type="journal article" date="2014" name="Int. J. Syst. Evol. Microbiol.">
        <title>Complete genome sequence of Corynebacterium casei LMG S-19264T (=DSM 44701T), isolated from a smear-ripened cheese.</title>
        <authorList>
            <consortium name="US DOE Joint Genome Institute (JGI-PGF)"/>
            <person name="Walter F."/>
            <person name="Albersmeier A."/>
            <person name="Kalinowski J."/>
            <person name="Ruckert C."/>
        </authorList>
    </citation>
    <scope>NUCLEOTIDE SEQUENCE</scope>
    <source>
        <strain evidence="2">JCM 12862</strain>
    </source>
</reference>
<comment type="caution">
    <text evidence="2">The sequence shown here is derived from an EMBL/GenBank/DDBJ whole genome shotgun (WGS) entry which is preliminary data.</text>
</comment>
<dbReference type="Proteomes" id="UP000612329">
    <property type="component" value="Unassembled WGS sequence"/>
</dbReference>